<organism evidence="2">
    <name type="scientific">Ralstonia solanacearum</name>
    <name type="common">Pseudomonas solanacearum</name>
    <dbReference type="NCBI Taxonomy" id="305"/>
    <lineage>
        <taxon>Bacteria</taxon>
        <taxon>Pseudomonadati</taxon>
        <taxon>Pseudomonadota</taxon>
        <taxon>Betaproteobacteria</taxon>
        <taxon>Burkholderiales</taxon>
        <taxon>Burkholderiaceae</taxon>
        <taxon>Ralstonia</taxon>
        <taxon>Ralstonia solanacearum species complex</taxon>
    </lineage>
</organism>
<evidence type="ECO:0000313" key="1">
    <source>
        <dbReference type="EMBL" id="CUV16138.1"/>
    </source>
</evidence>
<proteinExistence type="predicted"/>
<dbReference type="AlphaFoldDB" id="A0A0S4UXL8"/>
<sequence length="114" mass="11645">MSEVTDAAYANTRRCAACRAAHNATKNAARRLRFLWSDAAYGNCRPGGNAGSVVGDTVAPAPGWPGEEEVTGAGACVAVEVPCGACVVCDAPDGVDGLVDEAFASRRLRSSSLT</sequence>
<dbReference type="EMBL" id="LN899824">
    <property type="protein sequence ID" value="CUV27060.1"/>
    <property type="molecule type" value="Genomic_DNA"/>
</dbReference>
<reference evidence="2" key="1">
    <citation type="submission" date="2015-10" db="EMBL/GenBank/DDBJ databases">
        <authorList>
            <person name="Gilbert D.G."/>
        </authorList>
    </citation>
    <scope>NUCLEOTIDE SEQUENCE</scope>
    <source>
        <strain evidence="2">Phyl III-seqv23</strain>
    </source>
</reference>
<gene>
    <name evidence="1" type="ORF">PSS4_v1_30083</name>
    <name evidence="2" type="ORF">RUN1985_v1_20071</name>
</gene>
<evidence type="ECO:0000313" key="2">
    <source>
        <dbReference type="EMBL" id="CUV27060.1"/>
    </source>
</evidence>
<protein>
    <submittedName>
        <fullName evidence="2">Uncharacterized protein</fullName>
    </submittedName>
</protein>
<dbReference type="EMBL" id="LN899821">
    <property type="protein sequence ID" value="CUV16138.1"/>
    <property type="molecule type" value="Genomic_DNA"/>
</dbReference>
<accession>A0A0S4UXL8</accession>
<name>A0A0S4UXL8_RALSL</name>